<feature type="compositionally biased region" description="Basic and acidic residues" evidence="1">
    <location>
        <begin position="108"/>
        <end position="121"/>
    </location>
</feature>
<dbReference type="AlphaFoldDB" id="A0AAD9QY93"/>
<feature type="non-terminal residue" evidence="2">
    <location>
        <position position="279"/>
    </location>
</feature>
<comment type="caution">
    <text evidence="2">The sequence shown here is derived from an EMBL/GenBank/DDBJ whole genome shotgun (WGS) entry which is preliminary data.</text>
</comment>
<evidence type="ECO:0000313" key="3">
    <source>
        <dbReference type="Proteomes" id="UP001249851"/>
    </source>
</evidence>
<gene>
    <name evidence="2" type="ORF">P5673_005549</name>
</gene>
<accession>A0AAD9QY93</accession>
<reference evidence="2" key="2">
    <citation type="journal article" date="2023" name="Science">
        <title>Genomic signatures of disease resistance in endangered staghorn corals.</title>
        <authorList>
            <person name="Vollmer S.V."/>
            <person name="Selwyn J.D."/>
            <person name="Despard B.A."/>
            <person name="Roesel C.L."/>
        </authorList>
    </citation>
    <scope>NUCLEOTIDE SEQUENCE</scope>
    <source>
        <strain evidence="2">K2</strain>
    </source>
</reference>
<name>A0AAD9QY93_ACRCE</name>
<proteinExistence type="predicted"/>
<evidence type="ECO:0000313" key="2">
    <source>
        <dbReference type="EMBL" id="KAK2569713.1"/>
    </source>
</evidence>
<evidence type="ECO:0000256" key="1">
    <source>
        <dbReference type="SAM" id="MobiDB-lite"/>
    </source>
</evidence>
<sequence length="279" mass="32425">MDNFRWDIKSSVLCNSLWTSLEELAQCYDTTLSQILDKHAPVNTKILTVRPRVPWFSLDLKKRKITLRKLKKKMLKPRSQQDKDAYREVCNNYSMLLKNTKQRSLSNKPEENQLPPHDDPRKLADDFGELLSRKVDLLEMTLMLLLVLNVPTPENRFEKFDVLSEEEVSVIIMGSCNASFQLHPTLTWLLKLCSSDLIPLLTKMINLSLQQGQTEFLIISSWQQLSKITIASIKIGDCNIEPLKHVRNLDTCFDNHTIIATRFSNINMTDFKKFLMRQL</sequence>
<feature type="region of interest" description="Disordered" evidence="1">
    <location>
        <begin position="101"/>
        <end position="121"/>
    </location>
</feature>
<dbReference type="EMBL" id="JARQWQ010000009">
    <property type="protein sequence ID" value="KAK2569713.1"/>
    <property type="molecule type" value="Genomic_DNA"/>
</dbReference>
<keyword evidence="3" id="KW-1185">Reference proteome</keyword>
<organism evidence="2 3">
    <name type="scientific">Acropora cervicornis</name>
    <name type="common">Staghorn coral</name>
    <dbReference type="NCBI Taxonomy" id="6130"/>
    <lineage>
        <taxon>Eukaryota</taxon>
        <taxon>Metazoa</taxon>
        <taxon>Cnidaria</taxon>
        <taxon>Anthozoa</taxon>
        <taxon>Hexacorallia</taxon>
        <taxon>Scleractinia</taxon>
        <taxon>Astrocoeniina</taxon>
        <taxon>Acroporidae</taxon>
        <taxon>Acropora</taxon>
    </lineage>
</organism>
<reference evidence="2" key="1">
    <citation type="journal article" date="2023" name="G3 (Bethesda)">
        <title>Whole genome assembly and annotation of the endangered Caribbean coral Acropora cervicornis.</title>
        <authorList>
            <person name="Selwyn J.D."/>
            <person name="Vollmer S.V."/>
        </authorList>
    </citation>
    <scope>NUCLEOTIDE SEQUENCE</scope>
    <source>
        <strain evidence="2">K2</strain>
    </source>
</reference>
<dbReference type="Proteomes" id="UP001249851">
    <property type="component" value="Unassembled WGS sequence"/>
</dbReference>
<protein>
    <submittedName>
        <fullName evidence="2">Uncharacterized protein</fullName>
    </submittedName>
</protein>